<keyword evidence="1" id="KW-0732">Signal</keyword>
<organism evidence="2 3">
    <name type="scientific">Rufibacter roseus</name>
    <dbReference type="NCBI Taxonomy" id="1567108"/>
    <lineage>
        <taxon>Bacteria</taxon>
        <taxon>Pseudomonadati</taxon>
        <taxon>Bacteroidota</taxon>
        <taxon>Cytophagia</taxon>
        <taxon>Cytophagales</taxon>
        <taxon>Hymenobacteraceae</taxon>
        <taxon>Rufibacter</taxon>
    </lineage>
</organism>
<keyword evidence="3" id="KW-1185">Reference proteome</keyword>
<feature type="chain" id="PRO_5046478921" description="DUF1795 domain-containing protein" evidence="1">
    <location>
        <begin position="26"/>
        <end position="199"/>
    </location>
</feature>
<gene>
    <name evidence="2" type="ORF">ACFQHR_12070</name>
</gene>
<evidence type="ECO:0000256" key="1">
    <source>
        <dbReference type="SAM" id="SignalP"/>
    </source>
</evidence>
<accession>A0ABW2DL53</accession>
<evidence type="ECO:0008006" key="4">
    <source>
        <dbReference type="Google" id="ProtNLM"/>
    </source>
</evidence>
<dbReference type="Proteomes" id="UP001596405">
    <property type="component" value="Unassembled WGS sequence"/>
</dbReference>
<comment type="caution">
    <text evidence="2">The sequence shown here is derived from an EMBL/GenBank/DDBJ whole genome shotgun (WGS) entry which is preliminary data.</text>
</comment>
<evidence type="ECO:0000313" key="3">
    <source>
        <dbReference type="Proteomes" id="UP001596405"/>
    </source>
</evidence>
<dbReference type="EMBL" id="JBHSYQ010000005">
    <property type="protein sequence ID" value="MFC6998365.1"/>
    <property type="molecule type" value="Genomic_DNA"/>
</dbReference>
<feature type="signal peptide" evidence="1">
    <location>
        <begin position="1"/>
        <end position="25"/>
    </location>
</feature>
<reference evidence="3" key="1">
    <citation type="journal article" date="2019" name="Int. J. Syst. Evol. Microbiol.">
        <title>The Global Catalogue of Microorganisms (GCM) 10K type strain sequencing project: providing services to taxonomists for standard genome sequencing and annotation.</title>
        <authorList>
            <consortium name="The Broad Institute Genomics Platform"/>
            <consortium name="The Broad Institute Genome Sequencing Center for Infectious Disease"/>
            <person name="Wu L."/>
            <person name="Ma J."/>
        </authorList>
    </citation>
    <scope>NUCLEOTIDE SEQUENCE [LARGE SCALE GENOMIC DNA]</scope>
    <source>
        <strain evidence="3">CGMCC 4.7393</strain>
    </source>
</reference>
<proteinExistence type="predicted"/>
<evidence type="ECO:0000313" key="2">
    <source>
        <dbReference type="EMBL" id="MFC6998365.1"/>
    </source>
</evidence>
<name>A0ABW2DL53_9BACT</name>
<protein>
    <recommendedName>
        <fullName evidence="4">DUF1795 domain-containing protein</fullName>
    </recommendedName>
</protein>
<sequence>MKYLIWSICSLLLLTGFISPTPTDAVDYLSLPGPIKFKDTEFALAWSSHPNASYFKQEYVPAGETVQGFNQMILAEVVVGDFSVEDAVQAQIRTIAERKKTDAVADYEVFENPKTGEVILDFLMSAGNESTVSVVEWNAYKYRPYQDKAGRRGVVLFGYSRRGYNKNVEGFLSSLKSVRSEYLKALGSYSIPDISIKNK</sequence>
<dbReference type="RefSeq" id="WP_066617748.1">
    <property type="nucleotide sequence ID" value="NZ_JBHSYQ010000005.1"/>
</dbReference>